<evidence type="ECO:0000259" key="2">
    <source>
        <dbReference type="Pfam" id="PF14111"/>
    </source>
</evidence>
<evidence type="ECO:0000256" key="1">
    <source>
        <dbReference type="SAM" id="Phobius"/>
    </source>
</evidence>
<organism evidence="3 4">
    <name type="scientific">Linum tenue</name>
    <dbReference type="NCBI Taxonomy" id="586396"/>
    <lineage>
        <taxon>Eukaryota</taxon>
        <taxon>Viridiplantae</taxon>
        <taxon>Streptophyta</taxon>
        <taxon>Embryophyta</taxon>
        <taxon>Tracheophyta</taxon>
        <taxon>Spermatophyta</taxon>
        <taxon>Magnoliopsida</taxon>
        <taxon>eudicotyledons</taxon>
        <taxon>Gunneridae</taxon>
        <taxon>Pentapetalae</taxon>
        <taxon>rosids</taxon>
        <taxon>fabids</taxon>
        <taxon>Malpighiales</taxon>
        <taxon>Linaceae</taxon>
        <taxon>Linum</taxon>
    </lineage>
</organism>
<keyword evidence="1" id="KW-0812">Transmembrane</keyword>
<accession>A0AAV0J187</accession>
<dbReference type="PANTHER" id="PTHR31286">
    <property type="entry name" value="GLYCINE-RICH CELL WALL STRUCTURAL PROTEIN 1.8-LIKE"/>
    <property type="match status" value="1"/>
</dbReference>
<evidence type="ECO:0000313" key="4">
    <source>
        <dbReference type="Proteomes" id="UP001154282"/>
    </source>
</evidence>
<reference evidence="3" key="1">
    <citation type="submission" date="2022-08" db="EMBL/GenBank/DDBJ databases">
        <authorList>
            <person name="Gutierrez-Valencia J."/>
        </authorList>
    </citation>
    <scope>NUCLEOTIDE SEQUENCE</scope>
</reference>
<dbReference type="AlphaFoldDB" id="A0AAV0J187"/>
<keyword evidence="1" id="KW-0472">Membrane</keyword>
<name>A0AAV0J187_9ROSI</name>
<comment type="caution">
    <text evidence="3">The sequence shown here is derived from an EMBL/GenBank/DDBJ whole genome shotgun (WGS) entry which is preliminary data.</text>
</comment>
<proteinExistence type="predicted"/>
<dbReference type="InterPro" id="IPR025558">
    <property type="entry name" value="DUF4283"/>
</dbReference>
<feature type="transmembrane region" description="Helical" evidence="1">
    <location>
        <begin position="20"/>
        <end position="38"/>
    </location>
</feature>
<dbReference type="EMBL" id="CAMGYJ010000004">
    <property type="protein sequence ID" value="CAI0402795.1"/>
    <property type="molecule type" value="Genomic_DNA"/>
</dbReference>
<feature type="domain" description="DUF4283" evidence="2">
    <location>
        <begin position="164"/>
        <end position="245"/>
    </location>
</feature>
<evidence type="ECO:0000313" key="3">
    <source>
        <dbReference type="EMBL" id="CAI0402795.1"/>
    </source>
</evidence>
<dbReference type="PANTHER" id="PTHR31286:SF99">
    <property type="entry name" value="DUF4283 DOMAIN-CONTAINING PROTEIN"/>
    <property type="match status" value="1"/>
</dbReference>
<sequence length="371" mass="42995">MYLHSIYDLPSCSYFHEGQNGTFLFLILPLSIIITIHVRKLSCLFIHFYHSTFSPFYLLPLNFIICYKILTEARDEILTDVPTAQEGSPSFKSQPQLWTQGHNTARRRFSDVVPLDNWYIADLDFEEVTAAIREDGREDDFQKEDDPNCPPIHFTTAEKRKFSQDWHSALVVKVFGRSISYTAISRRLNMIWAKAGGIQVTSAKNGYYFVRFTSGIDYERAITGGPWMIGDNYLTVHTWDKHFNPYQHEISSTLVWVRLLDIPINYFHLEAVMNIGQRIVKPLRVDEATRTGARSDYARVCVQVDLTRPLLSQFRIDGIKYFIQYEGLEKICLQCGTYVANGHCRCARPVEPMETENPVNEKEPRTRPSLW</sequence>
<dbReference type="InterPro" id="IPR040256">
    <property type="entry name" value="At4g02000-like"/>
</dbReference>
<dbReference type="Proteomes" id="UP001154282">
    <property type="component" value="Unassembled WGS sequence"/>
</dbReference>
<protein>
    <recommendedName>
        <fullName evidence="2">DUF4283 domain-containing protein</fullName>
    </recommendedName>
</protein>
<keyword evidence="1" id="KW-1133">Transmembrane helix</keyword>
<keyword evidence="4" id="KW-1185">Reference proteome</keyword>
<gene>
    <name evidence="3" type="ORF">LITE_LOCUS11776</name>
</gene>
<dbReference type="Pfam" id="PF14111">
    <property type="entry name" value="DUF4283"/>
    <property type="match status" value="1"/>
</dbReference>